<dbReference type="SUPFAM" id="SSF53067">
    <property type="entry name" value="Actin-like ATPase domain"/>
    <property type="match status" value="1"/>
</dbReference>
<evidence type="ECO:0000313" key="6">
    <source>
        <dbReference type="EMBL" id="ABX52212.1"/>
    </source>
</evidence>
<dbReference type="InterPro" id="IPR043129">
    <property type="entry name" value="ATPase_NBD"/>
</dbReference>
<name>A9L949_PAPAN</name>
<dbReference type="InterPro" id="IPR004000">
    <property type="entry name" value="Actin"/>
</dbReference>
<organism evidence="6">
    <name type="scientific">Papio anubis</name>
    <name type="common">Olive baboon</name>
    <dbReference type="NCBI Taxonomy" id="9555"/>
    <lineage>
        <taxon>Eukaryota</taxon>
        <taxon>Metazoa</taxon>
        <taxon>Chordata</taxon>
        <taxon>Craniata</taxon>
        <taxon>Vertebrata</taxon>
        <taxon>Euteleostomi</taxon>
        <taxon>Mammalia</taxon>
        <taxon>Eutheria</taxon>
        <taxon>Euarchontoglires</taxon>
        <taxon>Primates</taxon>
        <taxon>Haplorrhini</taxon>
        <taxon>Catarrhini</taxon>
        <taxon>Cercopithecidae</taxon>
        <taxon>Cercopithecinae</taxon>
        <taxon>Papio</taxon>
    </lineage>
</organism>
<evidence type="ECO:0000256" key="4">
    <source>
        <dbReference type="ARBA" id="ARBA00022840"/>
    </source>
</evidence>
<evidence type="ECO:0000256" key="2">
    <source>
        <dbReference type="ARBA" id="ARBA00022490"/>
    </source>
</evidence>
<dbReference type="KEGG" id="panu:100126759"/>
<proteinExistence type="predicted"/>
<dbReference type="RefSeq" id="NP_001162191.1">
    <property type="nucleotide sequence ID" value="NM_001168720.1"/>
</dbReference>
<dbReference type="PROSITE" id="PS00432">
    <property type="entry name" value="ACTINS_2"/>
    <property type="match status" value="1"/>
</dbReference>
<protein>
    <submittedName>
        <fullName evidence="6">Actin, beta (Predicted)</fullName>
    </submittedName>
</protein>
<evidence type="ECO:0000256" key="1">
    <source>
        <dbReference type="ARBA" id="ARBA00004245"/>
    </source>
</evidence>
<dbReference type="GO" id="GO:0005524">
    <property type="term" value="F:ATP binding"/>
    <property type="evidence" value="ECO:0007669"/>
    <property type="project" value="UniProtKB-KW"/>
</dbReference>
<dbReference type="AlphaFoldDB" id="A9L949"/>
<evidence type="ECO:0000256" key="3">
    <source>
        <dbReference type="ARBA" id="ARBA00022741"/>
    </source>
</evidence>
<dbReference type="FunFam" id="3.30.420.40:FF:000205">
    <property type="entry name" value="Actin, alpha skeletal muscle"/>
    <property type="match status" value="1"/>
</dbReference>
<dbReference type="InterPro" id="IPR004001">
    <property type="entry name" value="Actin_CS"/>
</dbReference>
<comment type="subcellular location">
    <subcellularLocation>
        <location evidence="1">Cytoplasm</location>
        <location evidence="1">Cytoskeleton</location>
    </subcellularLocation>
</comment>
<dbReference type="Pfam" id="PF00022">
    <property type="entry name" value="Actin"/>
    <property type="match status" value="1"/>
</dbReference>
<reference evidence="6" key="1">
    <citation type="submission" date="2007-11" db="EMBL/GenBank/DDBJ databases">
        <title>NISC Comparative Sequencing Initiative.</title>
        <authorList>
            <person name="Antonellis A."/>
            <person name="Benjamin B."/>
            <person name="Blakesley R.W."/>
            <person name="Bouffard G.G."/>
            <person name="Brinkley C."/>
            <person name="Brooks S."/>
            <person name="Chu G."/>
            <person name="Chub I."/>
            <person name="Coleman H."/>
            <person name="Fuksenko T."/>
            <person name="Gestole M."/>
            <person name="Gregory M."/>
            <person name="Guan X."/>
            <person name="Gupta J."/>
            <person name="Gurson N."/>
            <person name="Han E."/>
            <person name="Han J."/>
            <person name="Hansen N."/>
            <person name="Hargrove A."/>
            <person name="Hines-Harris K."/>
            <person name="Ho S.-L."/>
            <person name="Hu P."/>
            <person name="Hunter G."/>
            <person name="Hurle B."/>
            <person name="Idol J.R."/>
            <person name="Johnson T."/>
            <person name="Knight E."/>
            <person name="Kwong P."/>
            <person name="Lee-Lin S.-Q."/>
            <person name="Legaspi R."/>
            <person name="Madden M."/>
            <person name="Maduro Q.L."/>
            <person name="Maduro V.B."/>
            <person name="Margulies E.H."/>
            <person name="Masiello C."/>
            <person name="Maskeri B."/>
            <person name="McDowell J."/>
            <person name="Merkulov G."/>
            <person name="Montemayor C."/>
            <person name="Mullikin J.C."/>
            <person name="Park M."/>
            <person name="Prasad A."/>
            <person name="Ramsahoye C."/>
            <person name="Reddix-Dugue N."/>
            <person name="Riebow N."/>
            <person name="Schandler K."/>
            <person name="Schueler M.G."/>
            <person name="Sison C."/>
            <person name="Smith L."/>
            <person name="Stantripop S."/>
            <person name="Thomas J.W."/>
            <person name="Thomas P.J."/>
            <person name="Tsipouri V."/>
            <person name="Young A."/>
            <person name="Green E.D."/>
        </authorList>
    </citation>
    <scope>NUCLEOTIDE SEQUENCE</scope>
</reference>
<evidence type="ECO:0000256" key="5">
    <source>
        <dbReference type="ARBA" id="ARBA00023212"/>
    </source>
</evidence>
<accession>A9L949</accession>
<keyword evidence="2" id="KW-0963">Cytoplasm</keyword>
<dbReference type="GeneID" id="100126759"/>
<dbReference type="CTD" id="60"/>
<dbReference type="PANTHER" id="PTHR11937">
    <property type="entry name" value="ACTIN"/>
    <property type="match status" value="1"/>
</dbReference>
<keyword evidence="5" id="KW-0206">Cytoskeleton</keyword>
<sequence>MEPCGIHGTTFSSFMKCDMDVRKDLHANTVPSGGTSRHPGITHRMQKEITALAPGTMKINIIAALECECSARISGSILASLSTFQHRWISKQEYDESGPSVIHRKCF</sequence>
<gene>
    <name evidence="6" type="primary">ACTB</name>
</gene>
<dbReference type="Gene3D" id="3.30.420.40">
    <property type="match status" value="2"/>
</dbReference>
<dbReference type="EMBL" id="DP000508">
    <property type="protein sequence ID" value="ABX52212.1"/>
    <property type="molecule type" value="Genomic_DNA"/>
</dbReference>
<dbReference type="GO" id="GO:0005856">
    <property type="term" value="C:cytoskeleton"/>
    <property type="evidence" value="ECO:0007669"/>
    <property type="project" value="UniProtKB-SubCell"/>
</dbReference>
<keyword evidence="3" id="KW-0547">Nucleotide-binding</keyword>
<keyword evidence="4" id="KW-0067">ATP-binding</keyword>